<keyword evidence="1" id="KW-0732">Signal</keyword>
<evidence type="ECO:0000313" key="3">
    <source>
        <dbReference type="Proteomes" id="UP000807769"/>
    </source>
</evidence>
<evidence type="ECO:0000256" key="1">
    <source>
        <dbReference type="SAM" id="SignalP"/>
    </source>
</evidence>
<dbReference type="RefSeq" id="XP_041185433.1">
    <property type="nucleotide sequence ID" value="XM_041343128.1"/>
</dbReference>
<organism evidence="2 3">
    <name type="scientific">Suillus subaureus</name>
    <dbReference type="NCBI Taxonomy" id="48587"/>
    <lineage>
        <taxon>Eukaryota</taxon>
        <taxon>Fungi</taxon>
        <taxon>Dikarya</taxon>
        <taxon>Basidiomycota</taxon>
        <taxon>Agaricomycotina</taxon>
        <taxon>Agaricomycetes</taxon>
        <taxon>Agaricomycetidae</taxon>
        <taxon>Boletales</taxon>
        <taxon>Suillineae</taxon>
        <taxon>Suillaceae</taxon>
        <taxon>Suillus</taxon>
    </lineage>
</organism>
<dbReference type="AlphaFoldDB" id="A0A9P7IYG9"/>
<accession>A0A9P7IYG9</accession>
<protein>
    <submittedName>
        <fullName evidence="2">Uncharacterized protein</fullName>
    </submittedName>
</protein>
<sequence>MMAFIPRRHLLTKGCLLLWLLSWVSNSYLAPTLHPHWNHQSSNPITSLSALRCKQDSECPKVQILAREDGERCQEGYP</sequence>
<proteinExistence type="predicted"/>
<dbReference type="EMBL" id="JABBWG010000230">
    <property type="protein sequence ID" value="KAG1797168.1"/>
    <property type="molecule type" value="Genomic_DNA"/>
</dbReference>
<evidence type="ECO:0000313" key="2">
    <source>
        <dbReference type="EMBL" id="KAG1797168.1"/>
    </source>
</evidence>
<feature type="signal peptide" evidence="1">
    <location>
        <begin position="1"/>
        <end position="29"/>
    </location>
</feature>
<feature type="chain" id="PRO_5040217596" evidence="1">
    <location>
        <begin position="30"/>
        <end position="78"/>
    </location>
</feature>
<gene>
    <name evidence="2" type="ORF">BJ212DRAFT_407190</name>
</gene>
<name>A0A9P7IYG9_9AGAM</name>
<keyword evidence="3" id="KW-1185">Reference proteome</keyword>
<dbReference type="Proteomes" id="UP000807769">
    <property type="component" value="Unassembled WGS sequence"/>
</dbReference>
<dbReference type="GeneID" id="64637144"/>
<comment type="caution">
    <text evidence="2">The sequence shown here is derived from an EMBL/GenBank/DDBJ whole genome shotgun (WGS) entry which is preliminary data.</text>
</comment>
<reference evidence="2" key="1">
    <citation type="journal article" date="2020" name="New Phytol.">
        <title>Comparative genomics reveals dynamic genome evolution in host specialist ectomycorrhizal fungi.</title>
        <authorList>
            <person name="Lofgren L.A."/>
            <person name="Nguyen N.H."/>
            <person name="Vilgalys R."/>
            <person name="Ruytinx J."/>
            <person name="Liao H.L."/>
            <person name="Branco S."/>
            <person name="Kuo A."/>
            <person name="LaButti K."/>
            <person name="Lipzen A."/>
            <person name="Andreopoulos W."/>
            <person name="Pangilinan J."/>
            <person name="Riley R."/>
            <person name="Hundley H."/>
            <person name="Na H."/>
            <person name="Barry K."/>
            <person name="Grigoriev I.V."/>
            <person name="Stajich J.E."/>
            <person name="Kennedy P.G."/>
        </authorList>
    </citation>
    <scope>NUCLEOTIDE SEQUENCE</scope>
    <source>
        <strain evidence="2">MN1</strain>
    </source>
</reference>